<name>A0A8H7EK01_9FUNG</name>
<feature type="non-terminal residue" evidence="1">
    <location>
        <position position="1"/>
    </location>
</feature>
<dbReference type="Proteomes" id="UP000605846">
    <property type="component" value="Unassembled WGS sequence"/>
</dbReference>
<keyword evidence="2" id="KW-1185">Reference proteome</keyword>
<proteinExistence type="predicted"/>
<evidence type="ECO:0000313" key="2">
    <source>
        <dbReference type="Proteomes" id="UP000605846"/>
    </source>
</evidence>
<dbReference type="AlphaFoldDB" id="A0A8H7EK01"/>
<organism evidence="1 2">
    <name type="scientific">Apophysomyces ossiformis</name>
    <dbReference type="NCBI Taxonomy" id="679940"/>
    <lineage>
        <taxon>Eukaryota</taxon>
        <taxon>Fungi</taxon>
        <taxon>Fungi incertae sedis</taxon>
        <taxon>Mucoromycota</taxon>
        <taxon>Mucoromycotina</taxon>
        <taxon>Mucoromycetes</taxon>
        <taxon>Mucorales</taxon>
        <taxon>Mucorineae</taxon>
        <taxon>Mucoraceae</taxon>
        <taxon>Apophysomyces</taxon>
    </lineage>
</organism>
<gene>
    <name evidence="1" type="ORF">EC973_005779</name>
</gene>
<protein>
    <submittedName>
        <fullName evidence="1">Uncharacterized protein</fullName>
    </submittedName>
</protein>
<reference evidence="1" key="1">
    <citation type="submission" date="2020-01" db="EMBL/GenBank/DDBJ databases">
        <title>Genome Sequencing of Three Apophysomyces-Like Fungal Strains Confirms a Novel Fungal Genus in the Mucoromycota with divergent Burkholderia-like Endosymbiotic Bacteria.</title>
        <authorList>
            <person name="Stajich J.E."/>
            <person name="Macias A.M."/>
            <person name="Carter-House D."/>
            <person name="Lovett B."/>
            <person name="Kasson L.R."/>
            <person name="Berry K."/>
            <person name="Grigoriev I."/>
            <person name="Chang Y."/>
            <person name="Spatafora J."/>
            <person name="Kasson M.T."/>
        </authorList>
    </citation>
    <scope>NUCLEOTIDE SEQUENCE</scope>
    <source>
        <strain evidence="1">NRRL A-21654</strain>
    </source>
</reference>
<comment type="caution">
    <text evidence="1">The sequence shown here is derived from an EMBL/GenBank/DDBJ whole genome shotgun (WGS) entry which is preliminary data.</text>
</comment>
<accession>A0A8H7EK01</accession>
<evidence type="ECO:0000313" key="1">
    <source>
        <dbReference type="EMBL" id="KAF7720919.1"/>
    </source>
</evidence>
<dbReference type="EMBL" id="JABAYA010000335">
    <property type="protein sequence ID" value="KAF7720919.1"/>
    <property type="molecule type" value="Genomic_DNA"/>
</dbReference>
<sequence length="106" mass="12430">TFWRGVYNRLSEEDQLLQTEQVVDQEPTNTFWLSGYAEEYDLELRGPPLEDVCVDHYHGYNLRRDLCKVLEKRMARCPGAPNGQFDKCRRALVQERAGVHLYPEAK</sequence>